<name>A0A411YW16_9RHOB</name>
<dbReference type="GO" id="GO:0051213">
    <property type="term" value="F:dioxygenase activity"/>
    <property type="evidence" value="ECO:0007669"/>
    <property type="project" value="UniProtKB-KW"/>
</dbReference>
<keyword evidence="6" id="KW-1185">Reference proteome</keyword>
<evidence type="ECO:0000313" key="6">
    <source>
        <dbReference type="Proteomes" id="UP000284547"/>
    </source>
</evidence>
<keyword evidence="2" id="KW-0223">Dioxygenase</keyword>
<evidence type="ECO:0000256" key="1">
    <source>
        <dbReference type="ARBA" id="ARBA00001961"/>
    </source>
</evidence>
<evidence type="ECO:0000259" key="4">
    <source>
        <dbReference type="SMART" id="SM00702"/>
    </source>
</evidence>
<dbReference type="GO" id="GO:0016705">
    <property type="term" value="F:oxidoreductase activity, acting on paired donors, with incorporation or reduction of molecular oxygen"/>
    <property type="evidence" value="ECO:0007669"/>
    <property type="project" value="InterPro"/>
</dbReference>
<feature type="domain" description="Prolyl 4-hydroxylase alpha subunit" evidence="4">
    <location>
        <begin position="26"/>
        <end position="205"/>
    </location>
</feature>
<dbReference type="AlphaFoldDB" id="A0A411YW16"/>
<dbReference type="PANTHER" id="PTHR12117:SF0">
    <property type="entry name" value="PROLYL 3-HYDROXYLASE OGFOD1"/>
    <property type="match status" value="1"/>
</dbReference>
<dbReference type="RefSeq" id="WP_147335781.1">
    <property type="nucleotide sequence ID" value="NZ_QWEY01000052.1"/>
</dbReference>
<dbReference type="InterPro" id="IPR044862">
    <property type="entry name" value="Pro_4_hyd_alph_FE2OG_OXY"/>
</dbReference>
<accession>A0A411YW16</accession>
<gene>
    <name evidence="5" type="ORF">D1012_22030</name>
</gene>
<dbReference type="GO" id="GO:0005506">
    <property type="term" value="F:iron ion binding"/>
    <property type="evidence" value="ECO:0007669"/>
    <property type="project" value="InterPro"/>
</dbReference>
<feature type="non-terminal residue" evidence="5">
    <location>
        <position position="211"/>
    </location>
</feature>
<organism evidence="5 6">
    <name type="scientific">Pseudotabrizicola alkalilacus</name>
    <dbReference type="NCBI Taxonomy" id="2305252"/>
    <lineage>
        <taxon>Bacteria</taxon>
        <taxon>Pseudomonadati</taxon>
        <taxon>Pseudomonadota</taxon>
        <taxon>Alphaproteobacteria</taxon>
        <taxon>Rhodobacterales</taxon>
        <taxon>Paracoccaceae</taxon>
        <taxon>Pseudotabrizicola</taxon>
    </lineage>
</organism>
<dbReference type="Gene3D" id="2.60.120.620">
    <property type="entry name" value="q2cbj1_9rhob like domain"/>
    <property type="match status" value="1"/>
</dbReference>
<keyword evidence="3" id="KW-0560">Oxidoreductase</keyword>
<dbReference type="Pfam" id="PF13640">
    <property type="entry name" value="2OG-FeII_Oxy_3"/>
    <property type="match status" value="1"/>
</dbReference>
<proteinExistence type="predicted"/>
<comment type="caution">
    <text evidence="5">The sequence shown here is derived from an EMBL/GenBank/DDBJ whole genome shotgun (WGS) entry which is preliminary data.</text>
</comment>
<protein>
    <submittedName>
        <fullName evidence="5">2OG-Fe(II) oxygenase</fullName>
    </submittedName>
</protein>
<dbReference type="GO" id="GO:0031418">
    <property type="term" value="F:L-ascorbic acid binding"/>
    <property type="evidence" value="ECO:0007669"/>
    <property type="project" value="InterPro"/>
</dbReference>
<sequence>MSSPINPNLLAKTDVLAARFAPREPFRHIVIDDFFSPDYAAQLLDQFPPFERGNARNEAGELGNKSTVERIRGLGAAYAALDDLVQSREFLDLISRITGIDSLLYDPWYFGGGTHENRQGQDLDAHVDFNRHPVNRWHRRLNLIVYLNHEWQDDWGGSLQLHSDPRSADDRVITITPRFNRAVIFETTETSWHGFPRIALPEDRQTLARKS</sequence>
<dbReference type="EMBL" id="QWEY01000052">
    <property type="protein sequence ID" value="RGP35077.1"/>
    <property type="molecule type" value="Genomic_DNA"/>
</dbReference>
<reference evidence="5 6" key="1">
    <citation type="submission" date="2018-08" db="EMBL/GenBank/DDBJ databases">
        <title>Flavobacterium tibetense sp. nov., isolated from a wetland YonghuCo on Tibetan Plateau.</title>
        <authorList>
            <person name="Phurbu D."/>
            <person name="Lu H."/>
            <person name="Xing P."/>
        </authorList>
    </citation>
    <scope>NUCLEOTIDE SEQUENCE [LARGE SCALE GENOMIC DNA]</scope>
    <source>
        <strain evidence="5 6">DJC</strain>
    </source>
</reference>
<evidence type="ECO:0000313" key="5">
    <source>
        <dbReference type="EMBL" id="RGP35077.1"/>
    </source>
</evidence>
<dbReference type="PANTHER" id="PTHR12117">
    <property type="entry name" value="HISTONE ACETYLTRANSFERASE COMPLEX"/>
    <property type="match status" value="1"/>
</dbReference>
<dbReference type="OrthoDB" id="9783171at2"/>
<dbReference type="SUPFAM" id="SSF51197">
    <property type="entry name" value="Clavaminate synthase-like"/>
    <property type="match status" value="1"/>
</dbReference>
<comment type="cofactor">
    <cofactor evidence="1">
        <name>L-ascorbate</name>
        <dbReference type="ChEBI" id="CHEBI:38290"/>
    </cofactor>
</comment>
<dbReference type="InterPro" id="IPR006620">
    <property type="entry name" value="Pro_4_hyd_alph"/>
</dbReference>
<dbReference type="InterPro" id="IPR051842">
    <property type="entry name" value="uS12_prolyl_hydroxylase"/>
</dbReference>
<dbReference type="SMART" id="SM00702">
    <property type="entry name" value="P4Hc"/>
    <property type="match status" value="1"/>
</dbReference>
<evidence type="ECO:0000256" key="2">
    <source>
        <dbReference type="ARBA" id="ARBA00022964"/>
    </source>
</evidence>
<dbReference type="Proteomes" id="UP000284547">
    <property type="component" value="Unassembled WGS sequence"/>
</dbReference>
<evidence type="ECO:0000256" key="3">
    <source>
        <dbReference type="ARBA" id="ARBA00023002"/>
    </source>
</evidence>